<keyword evidence="1 2" id="KW-0430">Lectin</keyword>
<proteinExistence type="predicted"/>
<reference evidence="4" key="3">
    <citation type="submission" date="2025-09" db="UniProtKB">
        <authorList>
            <consortium name="Ensembl"/>
        </authorList>
    </citation>
    <scope>IDENTIFICATION</scope>
</reference>
<dbReference type="GO" id="GO:0005737">
    <property type="term" value="C:cytoplasm"/>
    <property type="evidence" value="ECO:0007669"/>
    <property type="project" value="TreeGrafter"/>
</dbReference>
<accession>A0A8C5N7A1</accession>
<keyword evidence="5" id="KW-1185">Reference proteome</keyword>
<feature type="domain" description="Galectin" evidence="3">
    <location>
        <begin position="8"/>
        <end position="137"/>
    </location>
</feature>
<gene>
    <name evidence="4" type="primary">LOC114455876</name>
</gene>
<dbReference type="Pfam" id="PF00337">
    <property type="entry name" value="Gal-bind_lectin"/>
    <property type="match status" value="1"/>
</dbReference>
<dbReference type="InterPro" id="IPR013320">
    <property type="entry name" value="ConA-like_dom_sf"/>
</dbReference>
<dbReference type="SMART" id="SM00908">
    <property type="entry name" value="Gal-bind_lectin"/>
    <property type="match status" value="1"/>
</dbReference>
<dbReference type="Gene3D" id="2.60.120.200">
    <property type="match status" value="1"/>
</dbReference>
<dbReference type="SMART" id="SM00276">
    <property type="entry name" value="GLECT"/>
    <property type="match status" value="1"/>
</dbReference>
<dbReference type="PROSITE" id="PS51304">
    <property type="entry name" value="GALECTIN"/>
    <property type="match status" value="1"/>
</dbReference>
<protein>
    <recommendedName>
        <fullName evidence="2">Galectin</fullName>
    </recommendedName>
</protein>
<dbReference type="GO" id="GO:0030246">
    <property type="term" value="F:carbohydrate binding"/>
    <property type="evidence" value="ECO:0007669"/>
    <property type="project" value="UniProtKB-UniRule"/>
</dbReference>
<dbReference type="InterPro" id="IPR001079">
    <property type="entry name" value="Galectin_CRD"/>
</dbReference>
<dbReference type="SUPFAM" id="SSF49899">
    <property type="entry name" value="Concanavalin A-like lectins/glucanases"/>
    <property type="match status" value="1"/>
</dbReference>
<dbReference type="PANTHER" id="PTHR11346">
    <property type="entry name" value="GALECTIN"/>
    <property type="match status" value="1"/>
</dbReference>
<evidence type="ECO:0000256" key="1">
    <source>
        <dbReference type="ARBA" id="ARBA00022734"/>
    </source>
</evidence>
<reference evidence="4" key="2">
    <citation type="submission" date="2025-08" db="UniProtKB">
        <authorList>
            <consortium name="Ensembl"/>
        </authorList>
    </citation>
    <scope>IDENTIFICATION</scope>
</reference>
<dbReference type="Ensembl" id="ENSGWIT00000037308.1">
    <property type="protein sequence ID" value="ENSGWIP00000034224.1"/>
    <property type="gene ID" value="ENSGWIG00000017679.1"/>
</dbReference>
<name>A0A8C5N7A1_GOUWI</name>
<sequence length="137" mass="15159">MLLQVIPYTGPIGGGLHPGEIIIIQGTVPPDIDLSSGCSTKPRSDVALHFSPRFRGSPCVVCNSLLQEEWGKEETLQQLPYKRGAPFETIILVHQDVFKVAVNGVHLLEYKHRIPVNKVDTFSISGKVRVHAMVNDY</sequence>
<dbReference type="PANTHER" id="PTHR11346:SF111">
    <property type="entry name" value="GALECTIN-12"/>
    <property type="match status" value="1"/>
</dbReference>
<evidence type="ECO:0000256" key="2">
    <source>
        <dbReference type="RuleBase" id="RU102079"/>
    </source>
</evidence>
<organism evidence="4 5">
    <name type="scientific">Gouania willdenowi</name>
    <name type="common">Blunt-snouted clingfish</name>
    <name type="synonym">Lepadogaster willdenowi</name>
    <dbReference type="NCBI Taxonomy" id="441366"/>
    <lineage>
        <taxon>Eukaryota</taxon>
        <taxon>Metazoa</taxon>
        <taxon>Chordata</taxon>
        <taxon>Craniata</taxon>
        <taxon>Vertebrata</taxon>
        <taxon>Euteleostomi</taxon>
        <taxon>Actinopterygii</taxon>
        <taxon>Neopterygii</taxon>
        <taxon>Teleostei</taxon>
        <taxon>Neoteleostei</taxon>
        <taxon>Acanthomorphata</taxon>
        <taxon>Ovalentaria</taxon>
        <taxon>Blenniimorphae</taxon>
        <taxon>Blenniiformes</taxon>
        <taxon>Gobiesocoidei</taxon>
        <taxon>Gobiesocidae</taxon>
        <taxon>Gobiesocinae</taxon>
        <taxon>Gouania</taxon>
    </lineage>
</organism>
<dbReference type="CDD" id="cd00070">
    <property type="entry name" value="GLECT"/>
    <property type="match status" value="1"/>
</dbReference>
<reference evidence="4" key="1">
    <citation type="submission" date="2020-06" db="EMBL/GenBank/DDBJ databases">
        <authorList>
            <consortium name="Wellcome Sanger Institute Data Sharing"/>
        </authorList>
    </citation>
    <scope>NUCLEOTIDE SEQUENCE [LARGE SCALE GENOMIC DNA]</scope>
</reference>
<dbReference type="Proteomes" id="UP000694680">
    <property type="component" value="Chromosome 22"/>
</dbReference>
<evidence type="ECO:0000259" key="3">
    <source>
        <dbReference type="PROSITE" id="PS51304"/>
    </source>
</evidence>
<evidence type="ECO:0000313" key="5">
    <source>
        <dbReference type="Proteomes" id="UP000694680"/>
    </source>
</evidence>
<evidence type="ECO:0000313" key="4">
    <source>
        <dbReference type="Ensembl" id="ENSGWIP00000034224.1"/>
    </source>
</evidence>
<dbReference type="AlphaFoldDB" id="A0A8C5N7A1"/>
<dbReference type="InterPro" id="IPR044156">
    <property type="entry name" value="Galectin-like"/>
</dbReference>